<sequence>MKIFSVLNLRTLPVGQMNRFDFFSYVKPDRLEFTLSGFWDFTHPYRIECLKFCV</sequence>
<reference evidence="1 2" key="1">
    <citation type="submission" date="2012-10" db="EMBL/GenBank/DDBJ databases">
        <authorList>
            <person name="Harkins D.M."/>
            <person name="Durkin A.S."/>
            <person name="Brinkac L.M."/>
            <person name="Haft D.H."/>
            <person name="Selengut J.D."/>
            <person name="Sanka R."/>
            <person name="DePew J."/>
            <person name="Purushe J."/>
            <person name="Whelen A.C."/>
            <person name="Vinetz J.M."/>
            <person name="Sutton G.G."/>
            <person name="Nierman W.C."/>
            <person name="Fouts D.E."/>
        </authorList>
    </citation>
    <scope>NUCLEOTIDE SEQUENCE [LARGE SCALE GENOMIC DNA]</scope>
    <source>
        <strain evidence="1 2">2006001853</strain>
    </source>
</reference>
<accession>A0A828Z6S6</accession>
<dbReference type="EMBL" id="AFLV02000009">
    <property type="protein sequence ID" value="EKR65970.1"/>
    <property type="molecule type" value="Genomic_DNA"/>
</dbReference>
<comment type="caution">
    <text evidence="1">The sequence shown here is derived from an EMBL/GenBank/DDBJ whole genome shotgun (WGS) entry which is preliminary data.</text>
</comment>
<evidence type="ECO:0000313" key="1">
    <source>
        <dbReference type="EMBL" id="EKR65970.1"/>
    </source>
</evidence>
<gene>
    <name evidence="1" type="ORF">LEP1GSC036_0691</name>
</gene>
<protein>
    <submittedName>
        <fullName evidence="1">Uncharacterized protein</fullName>
    </submittedName>
</protein>
<name>A0A828Z6S6_9LEPT</name>
<evidence type="ECO:0000313" key="2">
    <source>
        <dbReference type="Proteomes" id="UP000001338"/>
    </source>
</evidence>
<dbReference type="AlphaFoldDB" id="A0A828Z6S6"/>
<organism evidence="1 2">
    <name type="scientific">Leptospira weilii str. 2006001853</name>
    <dbReference type="NCBI Taxonomy" id="1001589"/>
    <lineage>
        <taxon>Bacteria</taxon>
        <taxon>Pseudomonadati</taxon>
        <taxon>Spirochaetota</taxon>
        <taxon>Spirochaetia</taxon>
        <taxon>Leptospirales</taxon>
        <taxon>Leptospiraceae</taxon>
        <taxon>Leptospira</taxon>
    </lineage>
</organism>
<dbReference type="Proteomes" id="UP000001338">
    <property type="component" value="Unassembled WGS sequence"/>
</dbReference>
<proteinExistence type="predicted"/>